<keyword evidence="2" id="KW-0472">Membrane</keyword>
<protein>
    <submittedName>
        <fullName evidence="3">Uncharacterized protein</fullName>
    </submittedName>
</protein>
<proteinExistence type="predicted"/>
<keyword evidence="2" id="KW-1133">Transmembrane helix</keyword>
<evidence type="ECO:0000313" key="4">
    <source>
        <dbReference type="Proteomes" id="UP000646244"/>
    </source>
</evidence>
<reference evidence="3" key="2">
    <citation type="submission" date="2020-09" db="EMBL/GenBank/DDBJ databases">
        <authorList>
            <person name="Sun Q."/>
            <person name="Ohkuma M."/>
        </authorList>
    </citation>
    <scope>NUCLEOTIDE SEQUENCE</scope>
    <source>
        <strain evidence="3">JCM 4633</strain>
    </source>
</reference>
<dbReference type="Proteomes" id="UP000646244">
    <property type="component" value="Unassembled WGS sequence"/>
</dbReference>
<name>A0A918TFI5_STRCJ</name>
<dbReference type="AlphaFoldDB" id="A0A918TFI5"/>
<reference evidence="3" key="1">
    <citation type="journal article" date="2014" name="Int. J. Syst. Evol. Microbiol.">
        <title>Complete genome sequence of Corynebacterium casei LMG S-19264T (=DSM 44701T), isolated from a smear-ripened cheese.</title>
        <authorList>
            <consortium name="US DOE Joint Genome Institute (JGI-PGF)"/>
            <person name="Walter F."/>
            <person name="Albersmeier A."/>
            <person name="Kalinowski J."/>
            <person name="Ruckert C."/>
        </authorList>
    </citation>
    <scope>NUCLEOTIDE SEQUENCE</scope>
    <source>
        <strain evidence="3">JCM 4633</strain>
    </source>
</reference>
<gene>
    <name evidence="3" type="ORF">GCM10010507_19500</name>
</gene>
<feature type="compositionally biased region" description="Pro residues" evidence="1">
    <location>
        <begin position="61"/>
        <end position="74"/>
    </location>
</feature>
<feature type="transmembrane region" description="Helical" evidence="2">
    <location>
        <begin position="38"/>
        <end position="58"/>
    </location>
</feature>
<accession>A0A918TFI5</accession>
<keyword evidence="2" id="KW-0812">Transmembrane</keyword>
<feature type="compositionally biased region" description="Polar residues" evidence="1">
    <location>
        <begin position="94"/>
        <end position="105"/>
    </location>
</feature>
<sequence length="237" mass="24168">MTQGAGDGQPGAGGAPVPIPPGPSGPSGEEPHRIRNGVIAAAVIGALGAVTAALIGFFKPDPTPTSGPQPPPTAEPSSTRSRSDESSSDSTTSGDPTASKRPSTSAKERWRGPVTLPLSLNVPSQEGIELDTAKPVRAGVDDDLRGDYQTSPKIVVLSGHAAEIPGDADGLTRSACEKRLTSSVPKGPVWIDALRGNGMGGTYCFNTTEGRVAAFSIVSADPMPLPQSITLKVVLWG</sequence>
<evidence type="ECO:0000256" key="2">
    <source>
        <dbReference type="SAM" id="Phobius"/>
    </source>
</evidence>
<comment type="caution">
    <text evidence="3">The sequence shown here is derived from an EMBL/GenBank/DDBJ whole genome shotgun (WGS) entry which is preliminary data.</text>
</comment>
<evidence type="ECO:0000256" key="1">
    <source>
        <dbReference type="SAM" id="MobiDB-lite"/>
    </source>
</evidence>
<feature type="region of interest" description="Disordered" evidence="1">
    <location>
        <begin position="60"/>
        <end position="127"/>
    </location>
</feature>
<evidence type="ECO:0000313" key="3">
    <source>
        <dbReference type="EMBL" id="GHC44551.1"/>
    </source>
</evidence>
<organism evidence="3 4">
    <name type="scientific">Streptomyces cinnamoneus</name>
    <name type="common">Streptoverticillium cinnamoneum</name>
    <dbReference type="NCBI Taxonomy" id="53446"/>
    <lineage>
        <taxon>Bacteria</taxon>
        <taxon>Bacillati</taxon>
        <taxon>Actinomycetota</taxon>
        <taxon>Actinomycetes</taxon>
        <taxon>Kitasatosporales</taxon>
        <taxon>Streptomycetaceae</taxon>
        <taxon>Streptomyces</taxon>
        <taxon>Streptomyces cinnamoneus group</taxon>
    </lineage>
</organism>
<feature type="compositionally biased region" description="Gly residues" evidence="1">
    <location>
        <begin position="1"/>
        <end position="14"/>
    </location>
</feature>
<feature type="region of interest" description="Disordered" evidence="1">
    <location>
        <begin position="1"/>
        <end position="32"/>
    </location>
</feature>
<dbReference type="EMBL" id="BMVB01000005">
    <property type="protein sequence ID" value="GHC44551.1"/>
    <property type="molecule type" value="Genomic_DNA"/>
</dbReference>